<name>A0A412PEP4_9FIRM</name>
<evidence type="ECO:0000259" key="1">
    <source>
        <dbReference type="Pfam" id="PF03167"/>
    </source>
</evidence>
<protein>
    <submittedName>
        <fullName evidence="2">DNA-deoxyinosine glycosylase</fullName>
        <ecNumber evidence="2">3.2.2.15</ecNumber>
    </submittedName>
</protein>
<dbReference type="InterPro" id="IPR005122">
    <property type="entry name" value="Uracil-DNA_glycosylase-like"/>
</dbReference>
<dbReference type="Gene3D" id="3.40.470.10">
    <property type="entry name" value="Uracil-DNA glycosylase-like domain"/>
    <property type="match status" value="1"/>
</dbReference>
<feature type="domain" description="Uracil-DNA glycosylase-like" evidence="1">
    <location>
        <begin position="16"/>
        <end position="146"/>
    </location>
</feature>
<evidence type="ECO:0000313" key="2">
    <source>
        <dbReference type="EMBL" id="RGT56105.1"/>
    </source>
</evidence>
<keyword evidence="2" id="KW-0326">Glycosidase</keyword>
<dbReference type="EMBL" id="QRWX01000002">
    <property type="protein sequence ID" value="RGT56105.1"/>
    <property type="molecule type" value="Genomic_DNA"/>
</dbReference>
<dbReference type="CDD" id="cd10032">
    <property type="entry name" value="UDG-F6_HDG"/>
    <property type="match status" value="1"/>
</dbReference>
<dbReference type="NCBIfam" id="TIGR04274">
    <property type="entry name" value="hypoxanDNAglyco"/>
    <property type="match status" value="1"/>
</dbReference>
<dbReference type="InterPro" id="IPR036895">
    <property type="entry name" value="Uracil-DNA_glycosylase-like_sf"/>
</dbReference>
<dbReference type="Pfam" id="PF03167">
    <property type="entry name" value="UDG"/>
    <property type="match status" value="1"/>
</dbReference>
<reference evidence="2 3" key="1">
    <citation type="submission" date="2018-08" db="EMBL/GenBank/DDBJ databases">
        <title>A genome reference for cultivated species of the human gut microbiota.</title>
        <authorList>
            <person name="Zou Y."/>
            <person name="Xue W."/>
            <person name="Luo G."/>
        </authorList>
    </citation>
    <scope>NUCLEOTIDE SEQUENCE [LARGE SCALE GENOMIC DNA]</scope>
    <source>
        <strain evidence="2 3">AF18-46</strain>
    </source>
</reference>
<organism evidence="2 3">
    <name type="scientific">Solobacterium moorei</name>
    <dbReference type="NCBI Taxonomy" id="102148"/>
    <lineage>
        <taxon>Bacteria</taxon>
        <taxon>Bacillati</taxon>
        <taxon>Bacillota</taxon>
        <taxon>Erysipelotrichia</taxon>
        <taxon>Erysipelotrichales</taxon>
        <taxon>Erysipelotrichaceae</taxon>
        <taxon>Solobacterium</taxon>
    </lineage>
</organism>
<gene>
    <name evidence="2" type="ORF">DWX20_04665</name>
</gene>
<accession>A0A412PEP4</accession>
<dbReference type="InterPro" id="IPR026353">
    <property type="entry name" value="Hypoxan-DNA_Glyclase"/>
</dbReference>
<dbReference type="GO" id="GO:0033958">
    <property type="term" value="F:DNA-deoxyinosine glycosylase activity"/>
    <property type="evidence" value="ECO:0007669"/>
    <property type="project" value="UniProtKB-EC"/>
</dbReference>
<proteinExistence type="predicted"/>
<dbReference type="AlphaFoldDB" id="A0A412PEP4"/>
<sequence>MKASVKKVIHPLEAIYDEQSKVLILGSFPSVISRQDKMYYANKTNRFWSVMEALFNEEITDHALFCHKYHIAIWDVIRSCTIAGSSDSSIKNVKTNDIAGLVQKTNIKLIVTTGKKAATLYEQYIHLDIPHISLPSTSAANAKMKLEKLVNEYQRIKEVL</sequence>
<dbReference type="EC" id="3.2.2.15" evidence="2"/>
<evidence type="ECO:0000313" key="3">
    <source>
        <dbReference type="Proteomes" id="UP000284731"/>
    </source>
</evidence>
<keyword evidence="2" id="KW-0378">Hydrolase</keyword>
<comment type="caution">
    <text evidence="2">The sequence shown here is derived from an EMBL/GenBank/DDBJ whole genome shotgun (WGS) entry which is preliminary data.</text>
</comment>
<dbReference type="SUPFAM" id="SSF52141">
    <property type="entry name" value="Uracil-DNA glycosylase-like"/>
    <property type="match status" value="1"/>
</dbReference>
<dbReference type="Proteomes" id="UP000284731">
    <property type="component" value="Unassembled WGS sequence"/>
</dbReference>